<evidence type="ECO:0000256" key="5">
    <source>
        <dbReference type="ARBA" id="ARBA00023136"/>
    </source>
</evidence>
<gene>
    <name evidence="7" type="ORF">BDA96_03G401200</name>
</gene>
<dbReference type="InterPro" id="IPR036259">
    <property type="entry name" value="MFS_trans_sf"/>
</dbReference>
<keyword evidence="3 6" id="KW-0812">Transmembrane</keyword>
<evidence type="ECO:0000256" key="2">
    <source>
        <dbReference type="ARBA" id="ARBA00005982"/>
    </source>
</evidence>
<dbReference type="SUPFAM" id="SSF103473">
    <property type="entry name" value="MFS general substrate transporter"/>
    <property type="match status" value="1"/>
</dbReference>
<feature type="transmembrane region" description="Helical" evidence="6">
    <location>
        <begin position="106"/>
        <end position="127"/>
    </location>
</feature>
<comment type="subcellular location">
    <subcellularLocation>
        <location evidence="1">Membrane</location>
        <topology evidence="1">Multi-pass membrane protein</topology>
    </subcellularLocation>
</comment>
<sequence>MEEEMEAALLPRPESPLCAVDHLGRPASRGDSGRWRAALFIIGVEAAERFAFFGVMGNLMIYLTGPLGQSTSSAAAAVNAWLGTALLLPLLGSAVADSWLGRYRTIVCASILYIIGLGMLTISSVLLPSESVGRPKYSSSVPMALFYLSLYVVAFGQGGHKPCAQAFGADQFDENDPAELASRSSFFNWWYFAAYGGNAVTVSILNYVQESVSWQFGFGIPCLAMIIGLVLFVMGTKTYRFYPLKSSGSGGLFQQVGRSLVAWLAPWCAKLPDDSHNSLPLSFDSDTSNIGSSNFPHDEATALLKLFPIWATCLIYAVVVAQSITFFTKQASTLDRRIGSIVVPAASLQNLISASVMVSLPIYDRILLPMARKYTKNPSGITMLQRIGVGLAISTAMAVIAALVETRRLKVASDYGLLDNPQDVIPMSFMWIAPQYIMVGFSDAFAIVGLQELFYDQVPHSIRSLGLGLYFSIVGTGNFISSFLVYTIDKVTSSTGGSWFSNNLNRAHLDYFYWFLAVLSAFGLAAYMYFAQMYVHKKKASISAQ</sequence>
<dbReference type="Proteomes" id="UP000807115">
    <property type="component" value="Chromosome 3"/>
</dbReference>
<feature type="transmembrane region" description="Helical" evidence="6">
    <location>
        <begin position="74"/>
        <end position="94"/>
    </location>
</feature>
<feature type="transmembrane region" description="Helical" evidence="6">
    <location>
        <begin position="467"/>
        <end position="488"/>
    </location>
</feature>
<keyword evidence="4 6" id="KW-1133">Transmembrane helix</keyword>
<dbReference type="PANTHER" id="PTHR11654">
    <property type="entry name" value="OLIGOPEPTIDE TRANSPORTER-RELATED"/>
    <property type="match status" value="1"/>
</dbReference>
<dbReference type="AlphaFoldDB" id="A0A921RJ59"/>
<keyword evidence="5 6" id="KW-0472">Membrane</keyword>
<dbReference type="GO" id="GO:0016020">
    <property type="term" value="C:membrane"/>
    <property type="evidence" value="ECO:0007669"/>
    <property type="project" value="UniProtKB-SubCell"/>
</dbReference>
<dbReference type="FunFam" id="1.20.1250.20:FF:001017">
    <property type="entry name" value="Os08g0527700 protein"/>
    <property type="match status" value="1"/>
</dbReference>
<feature type="transmembrane region" description="Helical" evidence="6">
    <location>
        <begin position="214"/>
        <end position="235"/>
    </location>
</feature>
<evidence type="ECO:0000256" key="6">
    <source>
        <dbReference type="SAM" id="Phobius"/>
    </source>
</evidence>
<feature type="transmembrane region" description="Helical" evidence="6">
    <location>
        <begin position="302"/>
        <end position="321"/>
    </location>
</feature>
<protein>
    <submittedName>
        <fullName evidence="7">Uncharacterized protein</fullName>
    </submittedName>
</protein>
<evidence type="ECO:0000256" key="1">
    <source>
        <dbReference type="ARBA" id="ARBA00004141"/>
    </source>
</evidence>
<name>A0A921RJ59_SORBI</name>
<evidence type="ECO:0000313" key="7">
    <source>
        <dbReference type="EMBL" id="KAG0540351.1"/>
    </source>
</evidence>
<feature type="transmembrane region" description="Helical" evidence="6">
    <location>
        <begin position="189"/>
        <end position="208"/>
    </location>
</feature>
<proteinExistence type="inferred from homology"/>
<dbReference type="InterPro" id="IPR000109">
    <property type="entry name" value="POT_fam"/>
</dbReference>
<dbReference type="InterPro" id="IPR018456">
    <property type="entry name" value="PTR2_symporter_CS"/>
</dbReference>
<feature type="transmembrane region" description="Helical" evidence="6">
    <location>
        <begin position="436"/>
        <end position="455"/>
    </location>
</feature>
<reference evidence="7" key="1">
    <citation type="journal article" date="2019" name="BMC Genomics">
        <title>A new reference genome for Sorghum bicolor reveals high levels of sequence similarity between sweet and grain genotypes: implications for the genetics of sugar metabolism.</title>
        <authorList>
            <person name="Cooper E.A."/>
            <person name="Brenton Z.W."/>
            <person name="Flinn B.S."/>
            <person name="Jenkins J."/>
            <person name="Shu S."/>
            <person name="Flowers D."/>
            <person name="Luo F."/>
            <person name="Wang Y."/>
            <person name="Xia P."/>
            <person name="Barry K."/>
            <person name="Daum C."/>
            <person name="Lipzen A."/>
            <person name="Yoshinaga Y."/>
            <person name="Schmutz J."/>
            <person name="Saski C."/>
            <person name="Vermerris W."/>
            <person name="Kresovich S."/>
        </authorList>
    </citation>
    <scope>NUCLEOTIDE SEQUENCE</scope>
</reference>
<reference evidence="7" key="2">
    <citation type="submission" date="2020-10" db="EMBL/GenBank/DDBJ databases">
        <authorList>
            <person name="Cooper E.A."/>
            <person name="Brenton Z.W."/>
            <person name="Flinn B.S."/>
            <person name="Jenkins J."/>
            <person name="Shu S."/>
            <person name="Flowers D."/>
            <person name="Luo F."/>
            <person name="Wang Y."/>
            <person name="Xia P."/>
            <person name="Barry K."/>
            <person name="Daum C."/>
            <person name="Lipzen A."/>
            <person name="Yoshinaga Y."/>
            <person name="Schmutz J."/>
            <person name="Saski C."/>
            <person name="Vermerris W."/>
            <person name="Kresovich S."/>
        </authorList>
    </citation>
    <scope>NUCLEOTIDE SEQUENCE</scope>
</reference>
<dbReference type="FunFam" id="1.20.1250.20:FF:001033">
    <property type="entry name" value="Oligopeptide transporter, kidney isoform"/>
    <property type="match status" value="1"/>
</dbReference>
<evidence type="ECO:0000256" key="3">
    <source>
        <dbReference type="ARBA" id="ARBA00022692"/>
    </source>
</evidence>
<comment type="caution">
    <text evidence="7">The sequence shown here is derived from an EMBL/GenBank/DDBJ whole genome shotgun (WGS) entry which is preliminary data.</text>
</comment>
<evidence type="ECO:0000256" key="4">
    <source>
        <dbReference type="ARBA" id="ARBA00022989"/>
    </source>
</evidence>
<dbReference type="GO" id="GO:0006857">
    <property type="term" value="P:oligopeptide transport"/>
    <property type="evidence" value="ECO:0007669"/>
    <property type="project" value="InterPro"/>
</dbReference>
<dbReference type="Pfam" id="PF00854">
    <property type="entry name" value="PTR2"/>
    <property type="match status" value="1"/>
</dbReference>
<feature type="transmembrane region" description="Helical" evidence="6">
    <location>
        <begin position="37"/>
        <end position="62"/>
    </location>
</feature>
<dbReference type="Gene3D" id="1.20.1250.20">
    <property type="entry name" value="MFS general substrate transporter like domains"/>
    <property type="match status" value="1"/>
</dbReference>
<dbReference type="EMBL" id="CM027682">
    <property type="protein sequence ID" value="KAG0540351.1"/>
    <property type="molecule type" value="Genomic_DNA"/>
</dbReference>
<dbReference type="GO" id="GO:0022857">
    <property type="term" value="F:transmembrane transporter activity"/>
    <property type="evidence" value="ECO:0007669"/>
    <property type="project" value="InterPro"/>
</dbReference>
<feature type="transmembrane region" description="Helical" evidence="6">
    <location>
        <begin position="384"/>
        <end position="404"/>
    </location>
</feature>
<feature type="transmembrane region" description="Helical" evidence="6">
    <location>
        <begin position="511"/>
        <end position="530"/>
    </location>
</feature>
<comment type="similarity">
    <text evidence="2">Belongs to the major facilitator superfamily. Proton-dependent oligopeptide transporter (POT/PTR) (TC 2.A.17) family.</text>
</comment>
<feature type="transmembrane region" description="Helical" evidence="6">
    <location>
        <begin position="139"/>
        <end position="156"/>
    </location>
</feature>
<dbReference type="PROSITE" id="PS01022">
    <property type="entry name" value="PTR2_1"/>
    <property type="match status" value="1"/>
</dbReference>
<feature type="transmembrane region" description="Helical" evidence="6">
    <location>
        <begin position="341"/>
        <end position="363"/>
    </location>
</feature>
<organism evidence="7 8">
    <name type="scientific">Sorghum bicolor</name>
    <name type="common">Sorghum</name>
    <name type="synonym">Sorghum vulgare</name>
    <dbReference type="NCBI Taxonomy" id="4558"/>
    <lineage>
        <taxon>Eukaryota</taxon>
        <taxon>Viridiplantae</taxon>
        <taxon>Streptophyta</taxon>
        <taxon>Embryophyta</taxon>
        <taxon>Tracheophyta</taxon>
        <taxon>Spermatophyta</taxon>
        <taxon>Magnoliopsida</taxon>
        <taxon>Liliopsida</taxon>
        <taxon>Poales</taxon>
        <taxon>Poaceae</taxon>
        <taxon>PACMAD clade</taxon>
        <taxon>Panicoideae</taxon>
        <taxon>Andropogonodae</taxon>
        <taxon>Andropogoneae</taxon>
        <taxon>Sorghinae</taxon>
        <taxon>Sorghum</taxon>
    </lineage>
</organism>
<evidence type="ECO:0000313" key="8">
    <source>
        <dbReference type="Proteomes" id="UP000807115"/>
    </source>
</evidence>
<accession>A0A921RJ59</accession>